<accession>A0A3P7IHF4</accession>
<dbReference type="Proteomes" id="UP000270094">
    <property type="component" value="Unassembled WGS sequence"/>
</dbReference>
<reference evidence="1 2" key="1">
    <citation type="submission" date="2018-11" db="EMBL/GenBank/DDBJ databases">
        <authorList>
            <consortium name="Pathogen Informatics"/>
        </authorList>
    </citation>
    <scope>NUCLEOTIDE SEQUENCE [LARGE SCALE GENOMIC DNA]</scope>
</reference>
<sequence length="84" mass="9020">MGKIDAFYIPPPIPPPGYGYDPVPPVPYGLLIPPIPPVVLPIPVPVPVPAPSYDYGYGFARKREAGFAEKSGDLEKVKMPESTS</sequence>
<dbReference type="EMBL" id="UYYB01005250">
    <property type="protein sequence ID" value="VDM67343.1"/>
    <property type="molecule type" value="Genomic_DNA"/>
</dbReference>
<evidence type="ECO:0000313" key="2">
    <source>
        <dbReference type="Proteomes" id="UP000270094"/>
    </source>
</evidence>
<protein>
    <submittedName>
        <fullName evidence="1">Uncharacterized protein</fullName>
    </submittedName>
</protein>
<gene>
    <name evidence="1" type="ORF">SVUK_LOCUS2341</name>
</gene>
<dbReference type="AlphaFoldDB" id="A0A3P7IHF4"/>
<evidence type="ECO:0000313" key="1">
    <source>
        <dbReference type="EMBL" id="VDM67343.1"/>
    </source>
</evidence>
<name>A0A3P7IHF4_STRVU</name>
<organism evidence="1 2">
    <name type="scientific">Strongylus vulgaris</name>
    <name type="common">Blood worm</name>
    <dbReference type="NCBI Taxonomy" id="40348"/>
    <lineage>
        <taxon>Eukaryota</taxon>
        <taxon>Metazoa</taxon>
        <taxon>Ecdysozoa</taxon>
        <taxon>Nematoda</taxon>
        <taxon>Chromadorea</taxon>
        <taxon>Rhabditida</taxon>
        <taxon>Rhabditina</taxon>
        <taxon>Rhabditomorpha</taxon>
        <taxon>Strongyloidea</taxon>
        <taxon>Strongylidae</taxon>
        <taxon>Strongylus</taxon>
    </lineage>
</organism>
<proteinExistence type="predicted"/>
<keyword evidence="2" id="KW-1185">Reference proteome</keyword>